<dbReference type="InterPro" id="IPR029063">
    <property type="entry name" value="SAM-dependent_MTases_sf"/>
</dbReference>
<evidence type="ECO:0000256" key="5">
    <source>
        <dbReference type="ARBA" id="ARBA00022691"/>
    </source>
</evidence>
<evidence type="ECO:0000256" key="4">
    <source>
        <dbReference type="ARBA" id="ARBA00022679"/>
    </source>
</evidence>
<keyword evidence="1" id="KW-0963">Cytoplasm</keyword>
<dbReference type="Pfam" id="PF05175">
    <property type="entry name" value="MTS"/>
    <property type="match status" value="1"/>
</dbReference>
<evidence type="ECO:0000313" key="8">
    <source>
        <dbReference type="Proteomes" id="UP000619079"/>
    </source>
</evidence>
<feature type="domain" description="Methyltransferase small" evidence="6">
    <location>
        <begin position="155"/>
        <end position="317"/>
    </location>
</feature>
<evidence type="ECO:0000259" key="6">
    <source>
        <dbReference type="Pfam" id="PF05175"/>
    </source>
</evidence>
<dbReference type="PROSITE" id="PS00092">
    <property type="entry name" value="N6_MTASE"/>
    <property type="match status" value="1"/>
</dbReference>
<keyword evidence="5" id="KW-0949">S-adenosyl-L-methionine</keyword>
<reference evidence="7" key="1">
    <citation type="submission" date="2020-12" db="EMBL/GenBank/DDBJ databases">
        <title>Sedimentitalea sp. nov., isolated from sand in Incheon.</title>
        <authorList>
            <person name="Kim W."/>
        </authorList>
    </citation>
    <scope>NUCLEOTIDE SEQUENCE</scope>
    <source>
        <strain evidence="7">CAU 1593</strain>
    </source>
</reference>
<keyword evidence="4" id="KW-0808">Transferase</keyword>
<dbReference type="RefSeq" id="WP_199025351.1">
    <property type="nucleotide sequence ID" value="NZ_JAELVR010000008.1"/>
</dbReference>
<dbReference type="Gene3D" id="3.40.50.150">
    <property type="entry name" value="Vaccinia Virus protein VP39"/>
    <property type="match status" value="1"/>
</dbReference>
<dbReference type="GO" id="GO:0006364">
    <property type="term" value="P:rRNA processing"/>
    <property type="evidence" value="ECO:0007669"/>
    <property type="project" value="UniProtKB-KW"/>
</dbReference>
<keyword evidence="8" id="KW-1185">Reference proteome</keyword>
<evidence type="ECO:0000256" key="3">
    <source>
        <dbReference type="ARBA" id="ARBA00022603"/>
    </source>
</evidence>
<organism evidence="7 8">
    <name type="scientific">Sedimentitalea arenosa</name>
    <dbReference type="NCBI Taxonomy" id="2798803"/>
    <lineage>
        <taxon>Bacteria</taxon>
        <taxon>Pseudomonadati</taxon>
        <taxon>Pseudomonadota</taxon>
        <taxon>Alphaproteobacteria</taxon>
        <taxon>Rhodobacterales</taxon>
        <taxon>Paracoccaceae</taxon>
        <taxon>Sedimentitalea</taxon>
    </lineage>
</organism>
<protein>
    <submittedName>
        <fullName evidence="7">Class I SAM-dependent methyltransferase</fullName>
    </submittedName>
</protein>
<dbReference type="PANTHER" id="PTHR47816:SF4">
    <property type="entry name" value="RIBOSOMAL RNA SMALL SUBUNIT METHYLTRANSFERASE C"/>
    <property type="match status" value="1"/>
</dbReference>
<evidence type="ECO:0000256" key="2">
    <source>
        <dbReference type="ARBA" id="ARBA00022552"/>
    </source>
</evidence>
<sequence length="335" mass="35772">MSARLRIALEAGGLSLPETGTISVLRPAAEMDLSDLPRDRLEIVQPVKPDFDHFKNTGYESVAASDTPVAMTLVCLPRAKALAQALIAEACSRSDGLVAVDGSKTDGVDSLLKACLARVAVSGPISKAHGKLFWFSATDTFNDWCAPAEQMVDGFVTAPGVFSADGPDPASVALLAALPRLAGHVVDLGAGWGFLSAGLLQQDGIKILDLVEADATALECARQNVRDPRTQFHWADATTWTPATPVDAVVMNPPFHTGRAADPSLGRSFIDAAARVLAPSGQLWMVANRHLPYEATLTDRFASVEEIAGDTKFKVLRAQRPIRARKSAVPRRTRR</sequence>
<keyword evidence="2" id="KW-0698">rRNA processing</keyword>
<accession>A0A8J7J2P1</accession>
<dbReference type="InterPro" id="IPR002052">
    <property type="entry name" value="DNA_methylase_N6_adenine_CS"/>
</dbReference>
<evidence type="ECO:0000313" key="7">
    <source>
        <dbReference type="EMBL" id="MBJ6372475.1"/>
    </source>
</evidence>
<dbReference type="GO" id="GO:0008170">
    <property type="term" value="F:N-methyltransferase activity"/>
    <property type="evidence" value="ECO:0007669"/>
    <property type="project" value="UniProtKB-ARBA"/>
</dbReference>
<dbReference type="InterPro" id="IPR046977">
    <property type="entry name" value="RsmC/RlmG"/>
</dbReference>
<dbReference type="InterPro" id="IPR007848">
    <property type="entry name" value="Small_mtfrase_dom"/>
</dbReference>
<dbReference type="GO" id="GO:0008757">
    <property type="term" value="F:S-adenosylmethionine-dependent methyltransferase activity"/>
    <property type="evidence" value="ECO:0007669"/>
    <property type="project" value="InterPro"/>
</dbReference>
<dbReference type="CDD" id="cd02440">
    <property type="entry name" value="AdoMet_MTases"/>
    <property type="match status" value="1"/>
</dbReference>
<dbReference type="Proteomes" id="UP000619079">
    <property type="component" value="Unassembled WGS sequence"/>
</dbReference>
<gene>
    <name evidence="7" type="ORF">JF290_13150</name>
</gene>
<name>A0A8J7J2P1_9RHOB</name>
<proteinExistence type="predicted"/>
<comment type="caution">
    <text evidence="7">The sequence shown here is derived from an EMBL/GenBank/DDBJ whole genome shotgun (WGS) entry which is preliminary data.</text>
</comment>
<dbReference type="EMBL" id="JAELVR010000008">
    <property type="protein sequence ID" value="MBJ6372475.1"/>
    <property type="molecule type" value="Genomic_DNA"/>
</dbReference>
<dbReference type="PANTHER" id="PTHR47816">
    <property type="entry name" value="RIBOSOMAL RNA SMALL SUBUNIT METHYLTRANSFERASE C"/>
    <property type="match status" value="1"/>
</dbReference>
<dbReference type="GO" id="GO:0003676">
    <property type="term" value="F:nucleic acid binding"/>
    <property type="evidence" value="ECO:0007669"/>
    <property type="project" value="InterPro"/>
</dbReference>
<dbReference type="GO" id="GO:0032259">
    <property type="term" value="P:methylation"/>
    <property type="evidence" value="ECO:0007669"/>
    <property type="project" value="UniProtKB-KW"/>
</dbReference>
<dbReference type="AlphaFoldDB" id="A0A8J7J2P1"/>
<evidence type="ECO:0000256" key="1">
    <source>
        <dbReference type="ARBA" id="ARBA00022490"/>
    </source>
</evidence>
<dbReference type="SUPFAM" id="SSF53335">
    <property type="entry name" value="S-adenosyl-L-methionine-dependent methyltransferases"/>
    <property type="match status" value="1"/>
</dbReference>
<keyword evidence="3 7" id="KW-0489">Methyltransferase</keyword>